<sequence>MKHIFKIKRHPHRSNEIPSPSSAGGAGATSASPASAVSPSCASDHRAAAAPAPPSPAEPPRSTAAGDDRQDYFSSEEEFQVQLALAISASNTEFRDDLHGDQIRAAKLLSLGRDRVDQDRDEGTAESLSRGYW</sequence>
<comment type="caution">
    <text evidence="2">The sequence shown here is derived from an EMBL/GenBank/DDBJ whole genome shotgun (WGS) entry which is preliminary data.</text>
</comment>
<proteinExistence type="predicted"/>
<feature type="compositionally biased region" description="Basic and acidic residues" evidence="1">
    <location>
        <begin position="112"/>
        <end position="123"/>
    </location>
</feature>
<feature type="non-terminal residue" evidence="2">
    <location>
        <position position="133"/>
    </location>
</feature>
<feature type="compositionally biased region" description="Basic residues" evidence="1">
    <location>
        <begin position="1"/>
        <end position="12"/>
    </location>
</feature>
<evidence type="ECO:0000256" key="1">
    <source>
        <dbReference type="SAM" id="MobiDB-lite"/>
    </source>
</evidence>
<evidence type="ECO:0000313" key="3">
    <source>
        <dbReference type="Proteomes" id="UP000287651"/>
    </source>
</evidence>
<organism evidence="2 3">
    <name type="scientific">Ensete ventricosum</name>
    <name type="common">Abyssinian banana</name>
    <name type="synonym">Musa ensete</name>
    <dbReference type="NCBI Taxonomy" id="4639"/>
    <lineage>
        <taxon>Eukaryota</taxon>
        <taxon>Viridiplantae</taxon>
        <taxon>Streptophyta</taxon>
        <taxon>Embryophyta</taxon>
        <taxon>Tracheophyta</taxon>
        <taxon>Spermatophyta</taxon>
        <taxon>Magnoliopsida</taxon>
        <taxon>Liliopsida</taxon>
        <taxon>Zingiberales</taxon>
        <taxon>Musaceae</taxon>
        <taxon>Ensete</taxon>
    </lineage>
</organism>
<reference evidence="2 3" key="1">
    <citation type="journal article" date="2014" name="Agronomy (Basel)">
        <title>A Draft Genome Sequence for Ensete ventricosum, the Drought-Tolerant Tree Against Hunger.</title>
        <authorList>
            <person name="Harrison J."/>
            <person name="Moore K.A."/>
            <person name="Paszkiewicz K."/>
            <person name="Jones T."/>
            <person name="Grant M."/>
            <person name="Ambacheew D."/>
            <person name="Muzemil S."/>
            <person name="Studholme D.J."/>
        </authorList>
    </citation>
    <scope>NUCLEOTIDE SEQUENCE [LARGE SCALE GENOMIC DNA]</scope>
</reference>
<dbReference type="Proteomes" id="UP000287651">
    <property type="component" value="Unassembled WGS sequence"/>
</dbReference>
<accession>A0A427A4U9</accession>
<feature type="region of interest" description="Disordered" evidence="1">
    <location>
        <begin position="1"/>
        <end position="75"/>
    </location>
</feature>
<evidence type="ECO:0000313" key="2">
    <source>
        <dbReference type="EMBL" id="RRT71262.1"/>
    </source>
</evidence>
<name>A0A427A4U9_ENSVE</name>
<gene>
    <name evidence="2" type="ORF">B296_00007907</name>
</gene>
<dbReference type="EMBL" id="AMZH03003757">
    <property type="protein sequence ID" value="RRT71262.1"/>
    <property type="molecule type" value="Genomic_DNA"/>
</dbReference>
<feature type="compositionally biased region" description="Low complexity" evidence="1">
    <location>
        <begin position="18"/>
        <end position="42"/>
    </location>
</feature>
<feature type="region of interest" description="Disordered" evidence="1">
    <location>
        <begin position="112"/>
        <end position="133"/>
    </location>
</feature>
<dbReference type="AlphaFoldDB" id="A0A427A4U9"/>
<protein>
    <submittedName>
        <fullName evidence="2">Uncharacterized protein</fullName>
    </submittedName>
</protein>